<accession>A0A1I2NKC2</accession>
<evidence type="ECO:0000313" key="7">
    <source>
        <dbReference type="Proteomes" id="UP000198724"/>
    </source>
</evidence>
<dbReference type="InterPro" id="IPR050343">
    <property type="entry name" value="RsuA_PseudoU_synthase"/>
</dbReference>
<dbReference type="InterPro" id="IPR042092">
    <property type="entry name" value="PsdUridine_s_RsuA/RluB/E/F_cat"/>
</dbReference>
<evidence type="ECO:0000256" key="1">
    <source>
        <dbReference type="ARBA" id="ARBA00008348"/>
    </source>
</evidence>
<dbReference type="SUPFAM" id="SSF55174">
    <property type="entry name" value="Alpha-L RNA-binding motif"/>
    <property type="match status" value="1"/>
</dbReference>
<keyword evidence="7" id="KW-1185">Reference proteome</keyword>
<protein>
    <submittedName>
        <fullName evidence="6">23S rRNA pseudouridine2604 synthase</fullName>
    </submittedName>
</protein>
<evidence type="ECO:0000256" key="2">
    <source>
        <dbReference type="ARBA" id="ARBA00023235"/>
    </source>
</evidence>
<feature type="compositionally biased region" description="Polar residues" evidence="4">
    <location>
        <begin position="232"/>
        <end position="248"/>
    </location>
</feature>
<dbReference type="RefSeq" id="WP_092099131.1">
    <property type="nucleotide sequence ID" value="NZ_FOOT01000001.1"/>
</dbReference>
<dbReference type="SUPFAM" id="SSF55120">
    <property type="entry name" value="Pseudouridine synthase"/>
    <property type="match status" value="1"/>
</dbReference>
<organism evidence="6 7">
    <name type="scientific">Pontibacter chinhatensis</name>
    <dbReference type="NCBI Taxonomy" id="1436961"/>
    <lineage>
        <taxon>Bacteria</taxon>
        <taxon>Pseudomonadati</taxon>
        <taxon>Bacteroidota</taxon>
        <taxon>Cytophagia</taxon>
        <taxon>Cytophagales</taxon>
        <taxon>Hymenobacteraceae</taxon>
        <taxon>Pontibacter</taxon>
    </lineage>
</organism>
<dbReference type="FunFam" id="3.10.290.10:FF:000003">
    <property type="entry name" value="Pseudouridine synthase"/>
    <property type="match status" value="1"/>
</dbReference>
<name>A0A1I2NKC2_9BACT</name>
<dbReference type="PANTHER" id="PTHR47683">
    <property type="entry name" value="PSEUDOURIDINE SYNTHASE FAMILY PROTEIN-RELATED"/>
    <property type="match status" value="1"/>
</dbReference>
<feature type="compositionally biased region" description="Low complexity" evidence="4">
    <location>
        <begin position="306"/>
        <end position="337"/>
    </location>
</feature>
<dbReference type="GO" id="GO:0003723">
    <property type="term" value="F:RNA binding"/>
    <property type="evidence" value="ECO:0007669"/>
    <property type="project" value="UniProtKB-KW"/>
</dbReference>
<dbReference type="InterPro" id="IPR000748">
    <property type="entry name" value="PsdUridine_synth_RsuA/RluB/E/F"/>
</dbReference>
<dbReference type="Gene3D" id="3.30.70.580">
    <property type="entry name" value="Pseudouridine synthase I, catalytic domain, N-terminal subdomain"/>
    <property type="match status" value="1"/>
</dbReference>
<dbReference type="Gene3D" id="3.10.290.10">
    <property type="entry name" value="RNA-binding S4 domain"/>
    <property type="match status" value="1"/>
</dbReference>
<feature type="domain" description="RNA-binding S4" evidence="5">
    <location>
        <begin position="4"/>
        <end position="63"/>
    </location>
</feature>
<dbReference type="Proteomes" id="UP000198724">
    <property type="component" value="Unassembled WGS sequence"/>
</dbReference>
<sequence>MESKRLNKFISDSGFCSRREADRLIEEERVTVNGKLPEPGMKVSAKDKVRIDDQLLTVREEEPVFLLLNKPSGMSATADMGVRDNVVRAINYPASLQPIGHLDRDAEGVLFLSNNSDLVRKITKADNKYEKEYIVTVDKLISQDFIAKLIGGGETESGEKLQKTFIAKESSTRFRIILRPNTNHNIKRMCEDLGYKVVHLQRVRIENFTLAKLPNGHWRKLSPAEVETLASIASSRGSKSQAAASSERSGGRDGKSRPKTFEGSGPRIGKSKPGGSAAKRTIGPKAGGGQGSSYGSGATSRKTSPGKGPTKTAGRAGAAGTSAAARKSSPAKGPAPKGRGGRTR</sequence>
<dbReference type="InterPro" id="IPR036986">
    <property type="entry name" value="S4_RNA-bd_sf"/>
</dbReference>
<dbReference type="Pfam" id="PF00849">
    <property type="entry name" value="PseudoU_synth_2"/>
    <property type="match status" value="1"/>
</dbReference>
<dbReference type="PROSITE" id="PS50889">
    <property type="entry name" value="S4"/>
    <property type="match status" value="1"/>
</dbReference>
<comment type="similarity">
    <text evidence="1">Belongs to the pseudouridine synthase RsuA family.</text>
</comment>
<dbReference type="Gene3D" id="3.30.70.1560">
    <property type="entry name" value="Alpha-L RNA-binding motif"/>
    <property type="match status" value="1"/>
</dbReference>
<keyword evidence="2" id="KW-0413">Isomerase</keyword>
<dbReference type="Pfam" id="PF01479">
    <property type="entry name" value="S4"/>
    <property type="match status" value="1"/>
</dbReference>
<proteinExistence type="inferred from homology"/>
<dbReference type="InterPro" id="IPR020103">
    <property type="entry name" value="PsdUridine_synth_cat_dom_sf"/>
</dbReference>
<dbReference type="EMBL" id="FOOT01000001">
    <property type="protein sequence ID" value="SFG04078.1"/>
    <property type="molecule type" value="Genomic_DNA"/>
</dbReference>
<evidence type="ECO:0000259" key="5">
    <source>
        <dbReference type="SMART" id="SM00363"/>
    </source>
</evidence>
<feature type="compositionally biased region" description="Basic and acidic residues" evidence="4">
    <location>
        <begin position="249"/>
        <end position="260"/>
    </location>
</feature>
<dbReference type="OrthoDB" id="1012272at2"/>
<evidence type="ECO:0000313" key="6">
    <source>
        <dbReference type="EMBL" id="SFG04078.1"/>
    </source>
</evidence>
<dbReference type="NCBIfam" id="TIGR00093">
    <property type="entry name" value="pseudouridine synthase"/>
    <property type="match status" value="1"/>
</dbReference>
<gene>
    <name evidence="6" type="ORF">SAMN05421739_101759</name>
</gene>
<dbReference type="InterPro" id="IPR006145">
    <property type="entry name" value="PsdUridine_synth_RsuA/RluA"/>
</dbReference>
<dbReference type="AlphaFoldDB" id="A0A1I2NKC2"/>
<dbReference type="CDD" id="cd00165">
    <property type="entry name" value="S4"/>
    <property type="match status" value="1"/>
</dbReference>
<feature type="region of interest" description="Disordered" evidence="4">
    <location>
        <begin position="232"/>
        <end position="344"/>
    </location>
</feature>
<dbReference type="STRING" id="1436961.SAMN05421739_101759"/>
<dbReference type="PANTHER" id="PTHR47683:SF2">
    <property type="entry name" value="RNA-BINDING S4 DOMAIN-CONTAINING PROTEIN"/>
    <property type="match status" value="1"/>
</dbReference>
<dbReference type="GO" id="GO:0120159">
    <property type="term" value="F:rRNA pseudouridine synthase activity"/>
    <property type="evidence" value="ECO:0007669"/>
    <property type="project" value="UniProtKB-ARBA"/>
</dbReference>
<keyword evidence="3" id="KW-0694">RNA-binding</keyword>
<reference evidence="7" key="1">
    <citation type="submission" date="2016-10" db="EMBL/GenBank/DDBJ databases">
        <authorList>
            <person name="Varghese N."/>
            <person name="Submissions S."/>
        </authorList>
    </citation>
    <scope>NUCLEOTIDE SEQUENCE [LARGE SCALE GENOMIC DNA]</scope>
    <source>
        <strain evidence="7">LP51</strain>
    </source>
</reference>
<dbReference type="InterPro" id="IPR002942">
    <property type="entry name" value="S4_RNA-bd"/>
</dbReference>
<evidence type="ECO:0000256" key="3">
    <source>
        <dbReference type="PROSITE-ProRule" id="PRU00182"/>
    </source>
</evidence>
<evidence type="ECO:0000256" key="4">
    <source>
        <dbReference type="SAM" id="MobiDB-lite"/>
    </source>
</evidence>
<dbReference type="SMART" id="SM00363">
    <property type="entry name" value="S4"/>
    <property type="match status" value="1"/>
</dbReference>
<dbReference type="InterPro" id="IPR020094">
    <property type="entry name" value="TruA/RsuA/RluB/E/F_N"/>
</dbReference>
<dbReference type="GO" id="GO:0000455">
    <property type="term" value="P:enzyme-directed rRNA pseudouridine synthesis"/>
    <property type="evidence" value="ECO:0007669"/>
    <property type="project" value="UniProtKB-ARBA"/>
</dbReference>
<feature type="compositionally biased region" description="Gly residues" evidence="4">
    <location>
        <begin position="285"/>
        <end position="294"/>
    </location>
</feature>